<accession>A0A8R7Q3G9</accession>
<reference evidence="1" key="2">
    <citation type="submission" date="2018-03" db="EMBL/GenBank/DDBJ databases">
        <title>The Triticum urartu genome reveals the dynamic nature of wheat genome evolution.</title>
        <authorList>
            <person name="Ling H."/>
            <person name="Ma B."/>
            <person name="Shi X."/>
            <person name="Liu H."/>
            <person name="Dong L."/>
            <person name="Sun H."/>
            <person name="Cao Y."/>
            <person name="Gao Q."/>
            <person name="Zheng S."/>
            <person name="Li Y."/>
            <person name="Yu Y."/>
            <person name="Du H."/>
            <person name="Qi M."/>
            <person name="Li Y."/>
            <person name="Yu H."/>
            <person name="Cui Y."/>
            <person name="Wang N."/>
            <person name="Chen C."/>
            <person name="Wu H."/>
            <person name="Zhao Y."/>
            <person name="Zhang J."/>
            <person name="Li Y."/>
            <person name="Zhou W."/>
            <person name="Zhang B."/>
            <person name="Hu W."/>
            <person name="Eijk M."/>
            <person name="Tang J."/>
            <person name="Witsenboer H."/>
            <person name="Zhao S."/>
            <person name="Li Z."/>
            <person name="Zhang A."/>
            <person name="Wang D."/>
            <person name="Liang C."/>
        </authorList>
    </citation>
    <scope>NUCLEOTIDE SEQUENCE [LARGE SCALE GENOMIC DNA]</scope>
    <source>
        <strain evidence="1">cv. G1812</strain>
    </source>
</reference>
<dbReference type="Proteomes" id="UP000015106">
    <property type="component" value="Chromosome 4"/>
</dbReference>
<name>A0A8R7Q3G9_TRIUA</name>
<reference evidence="1" key="3">
    <citation type="submission" date="2022-06" db="UniProtKB">
        <authorList>
            <consortium name="EnsemblPlants"/>
        </authorList>
    </citation>
    <scope>IDENTIFICATION</scope>
</reference>
<dbReference type="EnsemblPlants" id="TuG1812G0400002085.01.T02">
    <property type="protein sequence ID" value="TuG1812G0400002085.01.T02"/>
    <property type="gene ID" value="TuG1812G0400002085.01"/>
</dbReference>
<reference evidence="2" key="1">
    <citation type="journal article" date="2013" name="Nature">
        <title>Draft genome of the wheat A-genome progenitor Triticum urartu.</title>
        <authorList>
            <person name="Ling H.Q."/>
            <person name="Zhao S."/>
            <person name="Liu D."/>
            <person name="Wang J."/>
            <person name="Sun H."/>
            <person name="Zhang C."/>
            <person name="Fan H."/>
            <person name="Li D."/>
            <person name="Dong L."/>
            <person name="Tao Y."/>
            <person name="Gao C."/>
            <person name="Wu H."/>
            <person name="Li Y."/>
            <person name="Cui Y."/>
            <person name="Guo X."/>
            <person name="Zheng S."/>
            <person name="Wang B."/>
            <person name="Yu K."/>
            <person name="Liang Q."/>
            <person name="Yang W."/>
            <person name="Lou X."/>
            <person name="Chen J."/>
            <person name="Feng M."/>
            <person name="Jian J."/>
            <person name="Zhang X."/>
            <person name="Luo G."/>
            <person name="Jiang Y."/>
            <person name="Liu J."/>
            <person name="Wang Z."/>
            <person name="Sha Y."/>
            <person name="Zhang B."/>
            <person name="Wu H."/>
            <person name="Tang D."/>
            <person name="Shen Q."/>
            <person name="Xue P."/>
            <person name="Zou S."/>
            <person name="Wang X."/>
            <person name="Liu X."/>
            <person name="Wang F."/>
            <person name="Yang Y."/>
            <person name="An X."/>
            <person name="Dong Z."/>
            <person name="Zhang K."/>
            <person name="Zhang X."/>
            <person name="Luo M.C."/>
            <person name="Dvorak J."/>
            <person name="Tong Y."/>
            <person name="Wang J."/>
            <person name="Yang H."/>
            <person name="Li Z."/>
            <person name="Wang D."/>
            <person name="Zhang A."/>
            <person name="Wang J."/>
        </authorList>
    </citation>
    <scope>NUCLEOTIDE SEQUENCE</scope>
    <source>
        <strain evidence="2">cv. G1812</strain>
    </source>
</reference>
<protein>
    <submittedName>
        <fullName evidence="1">Uncharacterized protein</fullName>
    </submittedName>
</protein>
<sequence length="64" mass="7277">MSPLVADEKSFKPYEPVFAIVQIGLHQFKVSKCDSVERLKFCDVNDKAIYEGSILVDCHLQLFS</sequence>
<keyword evidence="2" id="KW-1185">Reference proteome</keyword>
<organism evidence="1 2">
    <name type="scientific">Triticum urartu</name>
    <name type="common">Red wild einkorn</name>
    <name type="synonym">Crithodium urartu</name>
    <dbReference type="NCBI Taxonomy" id="4572"/>
    <lineage>
        <taxon>Eukaryota</taxon>
        <taxon>Viridiplantae</taxon>
        <taxon>Streptophyta</taxon>
        <taxon>Embryophyta</taxon>
        <taxon>Tracheophyta</taxon>
        <taxon>Spermatophyta</taxon>
        <taxon>Magnoliopsida</taxon>
        <taxon>Liliopsida</taxon>
        <taxon>Poales</taxon>
        <taxon>Poaceae</taxon>
        <taxon>BOP clade</taxon>
        <taxon>Pooideae</taxon>
        <taxon>Triticodae</taxon>
        <taxon>Triticeae</taxon>
        <taxon>Triticinae</taxon>
        <taxon>Triticum</taxon>
    </lineage>
</organism>
<dbReference type="AlphaFoldDB" id="A0A8R7Q3G9"/>
<dbReference type="Gramene" id="TuG1812G0400002085.01.T03">
    <property type="protein sequence ID" value="TuG1812G0400002085.01.T03"/>
    <property type="gene ID" value="TuG1812G0400002085.01"/>
</dbReference>
<proteinExistence type="predicted"/>
<dbReference type="EnsemblPlants" id="TuG1812G0400002085.01.T03">
    <property type="protein sequence ID" value="TuG1812G0400002085.01.T03"/>
    <property type="gene ID" value="TuG1812G0400002085.01"/>
</dbReference>
<evidence type="ECO:0000313" key="2">
    <source>
        <dbReference type="Proteomes" id="UP000015106"/>
    </source>
</evidence>
<dbReference type="Gramene" id="TuG1812G0400002085.01.T02">
    <property type="protein sequence ID" value="TuG1812G0400002085.01.T02"/>
    <property type="gene ID" value="TuG1812G0400002085.01"/>
</dbReference>
<evidence type="ECO:0000313" key="1">
    <source>
        <dbReference type="EnsemblPlants" id="TuG1812G0400002085.01.T03"/>
    </source>
</evidence>